<organism evidence="2 3">
    <name type="scientific">Pseudonocardia halophobica</name>
    <dbReference type="NCBI Taxonomy" id="29401"/>
    <lineage>
        <taxon>Bacteria</taxon>
        <taxon>Bacillati</taxon>
        <taxon>Actinomycetota</taxon>
        <taxon>Actinomycetes</taxon>
        <taxon>Pseudonocardiales</taxon>
        <taxon>Pseudonocardiaceae</taxon>
        <taxon>Pseudonocardia</taxon>
    </lineage>
</organism>
<dbReference type="Gene3D" id="1.10.10.10">
    <property type="entry name" value="Winged helix-like DNA-binding domain superfamily/Winged helix DNA-binding domain"/>
    <property type="match status" value="1"/>
</dbReference>
<feature type="domain" description="HTH marR-type" evidence="1">
    <location>
        <begin position="1"/>
        <end position="143"/>
    </location>
</feature>
<dbReference type="SUPFAM" id="SSF46785">
    <property type="entry name" value="Winged helix' DNA-binding domain"/>
    <property type="match status" value="1"/>
</dbReference>
<dbReference type="Proteomes" id="UP001143463">
    <property type="component" value="Unassembled WGS sequence"/>
</dbReference>
<dbReference type="EMBL" id="BSFQ01000001">
    <property type="protein sequence ID" value="GLL08928.1"/>
    <property type="molecule type" value="Genomic_DNA"/>
</dbReference>
<dbReference type="AlphaFoldDB" id="A0A9W6KX37"/>
<comment type="caution">
    <text evidence="2">The sequence shown here is derived from an EMBL/GenBank/DDBJ whole genome shotgun (WGS) entry which is preliminary data.</text>
</comment>
<dbReference type="SMART" id="SM00347">
    <property type="entry name" value="HTH_MARR"/>
    <property type="match status" value="1"/>
</dbReference>
<accession>A0A9W6KX37</accession>
<evidence type="ECO:0000313" key="3">
    <source>
        <dbReference type="Proteomes" id="UP001143463"/>
    </source>
</evidence>
<evidence type="ECO:0000313" key="2">
    <source>
        <dbReference type="EMBL" id="GLL08928.1"/>
    </source>
</evidence>
<dbReference type="InterPro" id="IPR036388">
    <property type="entry name" value="WH-like_DNA-bd_sf"/>
</dbReference>
<sequence length="147" mass="15945">MDEISESALRASQDVRTVVGRLRRRLREVASGEGAGLTPSQTAVFTRLAKEGDSSASVLAAAEGVRPQSMATILAALDGHGLIERRPDPEDGRRQLITLSAAGRERAAGDRAARGEWLARRLQEDFTEGERQTLIEAAALLERLVER</sequence>
<dbReference type="GO" id="GO:0003700">
    <property type="term" value="F:DNA-binding transcription factor activity"/>
    <property type="evidence" value="ECO:0007669"/>
    <property type="project" value="InterPro"/>
</dbReference>
<reference evidence="2" key="1">
    <citation type="journal article" date="2014" name="Int. J. Syst. Evol. Microbiol.">
        <title>Complete genome sequence of Corynebacterium casei LMG S-19264T (=DSM 44701T), isolated from a smear-ripened cheese.</title>
        <authorList>
            <consortium name="US DOE Joint Genome Institute (JGI-PGF)"/>
            <person name="Walter F."/>
            <person name="Albersmeier A."/>
            <person name="Kalinowski J."/>
            <person name="Ruckert C."/>
        </authorList>
    </citation>
    <scope>NUCLEOTIDE SEQUENCE</scope>
    <source>
        <strain evidence="2">VKM Ac-1069</strain>
    </source>
</reference>
<dbReference type="RefSeq" id="WP_037042271.1">
    <property type="nucleotide sequence ID" value="NZ_BAAAUZ010000015.1"/>
</dbReference>
<name>A0A9W6KX37_9PSEU</name>
<proteinExistence type="predicted"/>
<dbReference type="Pfam" id="PF01047">
    <property type="entry name" value="MarR"/>
    <property type="match status" value="1"/>
</dbReference>
<dbReference type="InterPro" id="IPR000835">
    <property type="entry name" value="HTH_MarR-typ"/>
</dbReference>
<gene>
    <name evidence="2" type="ORF">GCM10017577_00680</name>
</gene>
<dbReference type="Gene3D" id="1.10.287.100">
    <property type="match status" value="1"/>
</dbReference>
<reference evidence="2" key="2">
    <citation type="submission" date="2023-01" db="EMBL/GenBank/DDBJ databases">
        <authorList>
            <person name="Sun Q."/>
            <person name="Evtushenko L."/>
        </authorList>
    </citation>
    <scope>NUCLEOTIDE SEQUENCE</scope>
    <source>
        <strain evidence="2">VKM Ac-1069</strain>
    </source>
</reference>
<dbReference type="InterPro" id="IPR036390">
    <property type="entry name" value="WH_DNA-bd_sf"/>
</dbReference>
<dbReference type="PANTHER" id="PTHR39515">
    <property type="entry name" value="CONSERVED PROTEIN"/>
    <property type="match status" value="1"/>
</dbReference>
<protein>
    <submittedName>
        <fullName evidence="2">MarR family transcriptional regulator</fullName>
    </submittedName>
</protein>
<dbReference type="InterPro" id="IPR052526">
    <property type="entry name" value="HTH-type_Bedaq_tolerance"/>
</dbReference>
<dbReference type="PROSITE" id="PS50995">
    <property type="entry name" value="HTH_MARR_2"/>
    <property type="match status" value="1"/>
</dbReference>
<dbReference type="PANTHER" id="PTHR39515:SF2">
    <property type="entry name" value="HTH-TYPE TRANSCRIPTIONAL REGULATOR RV0880"/>
    <property type="match status" value="1"/>
</dbReference>
<keyword evidence="3" id="KW-1185">Reference proteome</keyword>
<evidence type="ECO:0000259" key="1">
    <source>
        <dbReference type="PROSITE" id="PS50995"/>
    </source>
</evidence>